<keyword evidence="4" id="KW-0812">Transmembrane</keyword>
<dbReference type="OrthoDB" id="425534at2759"/>
<dbReference type="InterPro" id="IPR051601">
    <property type="entry name" value="Serine_prot/Carboxylest_S33"/>
</dbReference>
<accession>A0A9P8Y470</accession>
<dbReference type="GeneID" id="70183932"/>
<dbReference type="RefSeq" id="XP_046010089.1">
    <property type="nucleotide sequence ID" value="XM_046154386.1"/>
</dbReference>
<keyword evidence="7" id="KW-1185">Reference proteome</keyword>
<dbReference type="Pfam" id="PF08386">
    <property type="entry name" value="Abhydrolase_4"/>
    <property type="match status" value="1"/>
</dbReference>
<dbReference type="Proteomes" id="UP000756346">
    <property type="component" value="Unassembled WGS sequence"/>
</dbReference>
<dbReference type="InterPro" id="IPR013595">
    <property type="entry name" value="Pept_S33_TAP-like_C"/>
</dbReference>
<dbReference type="Gene3D" id="3.40.50.1820">
    <property type="entry name" value="alpha/beta hydrolase"/>
    <property type="match status" value="1"/>
</dbReference>
<comment type="caution">
    <text evidence="6">The sequence shown here is derived from an EMBL/GenBank/DDBJ whole genome shotgun (WGS) entry which is preliminary data.</text>
</comment>
<dbReference type="PANTHER" id="PTHR43248:SF25">
    <property type="entry name" value="AB HYDROLASE-1 DOMAIN-CONTAINING PROTEIN-RELATED"/>
    <property type="match status" value="1"/>
</dbReference>
<evidence type="ECO:0000313" key="6">
    <source>
        <dbReference type="EMBL" id="KAH7027290.1"/>
    </source>
</evidence>
<feature type="region of interest" description="Disordered" evidence="3">
    <location>
        <begin position="1"/>
        <end position="23"/>
    </location>
</feature>
<name>A0A9P8Y470_9PEZI</name>
<evidence type="ECO:0000256" key="4">
    <source>
        <dbReference type="SAM" id="Phobius"/>
    </source>
</evidence>
<sequence length="691" mass="76148">METRYPPDVKTPTALDARPFPQQTTQRASRLRIVVAGGLLYAAAVHGFASLYGPTQSSLGRLRGELWGSAGGEGASIKSEETVEGEGGFDWSKITPSEDFEFHQCFGEYQCARLSVPLNWNSTSRSVRERLALAVIKYPARVPVTDPRYAGPILTNPGGPGGSGITQTLKTGKHYQVIADSPRDPGAVADDTNSEDKYYDIISFDPRGVGATTPRMTCFPDPIAFGNWKVEQPSPFLLEASEFAFHQSWARSIAFGEACAQDRGSGKPNIIYYMNTPQVVEDMVAIVDKHAQWREREVERILLSSPLRTTMSSSQQAKIRLRTAARENKKELVNYAGISYGTLLGQTFATMHPDRVGRVILDAVVDAADYYALGWTTNLQDTDRILVAWSDYCQASGSVEKCPFYVDTAPSGYFPARVAYATTKFLESPKTLPLRDNGPWVFGYHDAMNYLMRSLYQPFAKAEDIIQVLNWKEGDAAAVEKAMAWKANSIPAKPSQKCIDAGPWSEACINEQGSDFSGTGILCSDGPDQSNVTKAEFREYMHLLQSQSDVMGTFWAEIRMSCIGWKGRPAWEFSDTIGAQTANPILFISNTHDPVTPIRNGRAASKLFPGSALLHQNSEGHGFYRSPSIASAKKVRAYWQRGELPGPDDTPTEPDVLPFIGCVNEETKCKDRSDEDEALWEALHAMAISLS</sequence>
<feature type="domain" description="Peptidase S33 tripeptidyl aminopeptidase-like C-terminal" evidence="5">
    <location>
        <begin position="550"/>
        <end position="649"/>
    </location>
</feature>
<dbReference type="SUPFAM" id="SSF53474">
    <property type="entry name" value="alpha/beta-Hydrolases"/>
    <property type="match status" value="2"/>
</dbReference>
<dbReference type="PANTHER" id="PTHR43248">
    <property type="entry name" value="2-SUCCINYL-6-HYDROXY-2,4-CYCLOHEXADIENE-1-CARBOXYLATE SYNTHASE"/>
    <property type="match status" value="1"/>
</dbReference>
<comment type="similarity">
    <text evidence="1">Belongs to the peptidase S33 family.</text>
</comment>
<feature type="transmembrane region" description="Helical" evidence="4">
    <location>
        <begin position="33"/>
        <end position="53"/>
    </location>
</feature>
<keyword evidence="2" id="KW-0378">Hydrolase</keyword>
<keyword evidence="4" id="KW-0472">Membrane</keyword>
<gene>
    <name evidence="6" type="ORF">B0I36DRAFT_326823</name>
</gene>
<keyword evidence="4" id="KW-1133">Transmembrane helix</keyword>
<dbReference type="GO" id="GO:0016787">
    <property type="term" value="F:hydrolase activity"/>
    <property type="evidence" value="ECO:0007669"/>
    <property type="project" value="UniProtKB-KW"/>
</dbReference>
<evidence type="ECO:0000256" key="3">
    <source>
        <dbReference type="SAM" id="MobiDB-lite"/>
    </source>
</evidence>
<protein>
    <submittedName>
        <fullName evidence="6">TAP-like protein-domain-containing protein</fullName>
    </submittedName>
</protein>
<evidence type="ECO:0000259" key="5">
    <source>
        <dbReference type="Pfam" id="PF08386"/>
    </source>
</evidence>
<dbReference type="InterPro" id="IPR029058">
    <property type="entry name" value="AB_hydrolase_fold"/>
</dbReference>
<evidence type="ECO:0000256" key="2">
    <source>
        <dbReference type="ARBA" id="ARBA00022801"/>
    </source>
</evidence>
<evidence type="ECO:0000256" key="1">
    <source>
        <dbReference type="ARBA" id="ARBA00010088"/>
    </source>
</evidence>
<dbReference type="EMBL" id="JAGTJQ010000007">
    <property type="protein sequence ID" value="KAH7027290.1"/>
    <property type="molecule type" value="Genomic_DNA"/>
</dbReference>
<evidence type="ECO:0000313" key="7">
    <source>
        <dbReference type="Proteomes" id="UP000756346"/>
    </source>
</evidence>
<proteinExistence type="inferred from homology"/>
<reference evidence="6" key="1">
    <citation type="journal article" date="2021" name="Nat. Commun.">
        <title>Genetic determinants of endophytism in the Arabidopsis root mycobiome.</title>
        <authorList>
            <person name="Mesny F."/>
            <person name="Miyauchi S."/>
            <person name="Thiergart T."/>
            <person name="Pickel B."/>
            <person name="Atanasova L."/>
            <person name="Karlsson M."/>
            <person name="Huettel B."/>
            <person name="Barry K.W."/>
            <person name="Haridas S."/>
            <person name="Chen C."/>
            <person name="Bauer D."/>
            <person name="Andreopoulos W."/>
            <person name="Pangilinan J."/>
            <person name="LaButti K."/>
            <person name="Riley R."/>
            <person name="Lipzen A."/>
            <person name="Clum A."/>
            <person name="Drula E."/>
            <person name="Henrissat B."/>
            <person name="Kohler A."/>
            <person name="Grigoriev I.V."/>
            <person name="Martin F.M."/>
            <person name="Hacquard S."/>
        </authorList>
    </citation>
    <scope>NUCLEOTIDE SEQUENCE</scope>
    <source>
        <strain evidence="6">MPI-CAGE-CH-0230</strain>
    </source>
</reference>
<dbReference type="AlphaFoldDB" id="A0A9P8Y470"/>
<organism evidence="6 7">
    <name type="scientific">Microdochium trichocladiopsis</name>
    <dbReference type="NCBI Taxonomy" id="1682393"/>
    <lineage>
        <taxon>Eukaryota</taxon>
        <taxon>Fungi</taxon>
        <taxon>Dikarya</taxon>
        <taxon>Ascomycota</taxon>
        <taxon>Pezizomycotina</taxon>
        <taxon>Sordariomycetes</taxon>
        <taxon>Xylariomycetidae</taxon>
        <taxon>Xylariales</taxon>
        <taxon>Microdochiaceae</taxon>
        <taxon>Microdochium</taxon>
    </lineage>
</organism>